<proteinExistence type="predicted"/>
<organism evidence="1">
    <name type="scientific">Ensete ventricosum</name>
    <name type="common">Abyssinian banana</name>
    <name type="synonym">Musa ensete</name>
    <dbReference type="NCBI Taxonomy" id="4639"/>
    <lineage>
        <taxon>Eukaryota</taxon>
        <taxon>Viridiplantae</taxon>
        <taxon>Streptophyta</taxon>
        <taxon>Embryophyta</taxon>
        <taxon>Tracheophyta</taxon>
        <taxon>Spermatophyta</taxon>
        <taxon>Magnoliopsida</taxon>
        <taxon>Liliopsida</taxon>
        <taxon>Zingiberales</taxon>
        <taxon>Musaceae</taxon>
        <taxon>Ensete</taxon>
    </lineage>
</organism>
<dbReference type="EMBL" id="KV875671">
    <property type="protein sequence ID" value="RZR72354.1"/>
    <property type="molecule type" value="Genomic_DNA"/>
</dbReference>
<protein>
    <submittedName>
        <fullName evidence="1">Uncharacterized protein</fullName>
    </submittedName>
</protein>
<gene>
    <name evidence="1" type="ORF">BHM03_00012861</name>
</gene>
<dbReference type="PANTHER" id="PTHR46087:SF11">
    <property type="entry name" value="PROTEIN SEMI-ROLLED LEAF 2"/>
    <property type="match status" value="1"/>
</dbReference>
<dbReference type="InterPro" id="IPR055296">
    <property type="entry name" value="SRL2-like"/>
</dbReference>
<evidence type="ECO:0000313" key="1">
    <source>
        <dbReference type="EMBL" id="RZR72354.1"/>
    </source>
</evidence>
<accession>A0A445MDQ1</accession>
<dbReference type="Proteomes" id="UP000290560">
    <property type="component" value="Unassembled WGS sequence"/>
</dbReference>
<dbReference type="PANTHER" id="PTHR46087">
    <property type="entry name" value="PUTATIVE, EXPRESSED-RELATED"/>
    <property type="match status" value="1"/>
</dbReference>
<reference evidence="1" key="1">
    <citation type="journal article" date="2018" name="Data Brief">
        <title>Genome sequence data from 17 accessions of Ensete ventricosum, a staple food crop for millions in Ethiopia.</title>
        <authorList>
            <person name="Yemataw Z."/>
            <person name="Muzemil S."/>
            <person name="Ambachew D."/>
            <person name="Tripathi L."/>
            <person name="Tesfaye K."/>
            <person name="Chala A."/>
            <person name="Farbos A."/>
            <person name="O'Neill P."/>
            <person name="Moore K."/>
            <person name="Grant M."/>
            <person name="Studholme D.J."/>
        </authorList>
    </citation>
    <scope>NUCLEOTIDE SEQUENCE [LARGE SCALE GENOMIC DNA]</scope>
    <source>
        <tissue evidence="1">Leaf</tissue>
    </source>
</reference>
<dbReference type="AlphaFoldDB" id="A0A445MDQ1"/>
<name>A0A445MDQ1_ENSVE</name>
<sequence>MISEDIFFFSQIDPYLRVGEDFQIYLMPQSDMNNYGSESDQQAANSALSNLRNILGDSDLHVLDMIVSGLSTLIDQEKDVLAKQLAGIFLFEDAPLFGLEPAVDWISGQALVVPEESVPFDEQALHVAGQVAGTSVSTSPLPYGTMASQCEALVSVSQEILLMPIALGLQVNLEQASVPMEPWLALRLPPASPFDNFLKAAGC</sequence>